<dbReference type="Gene3D" id="3.30.450.20">
    <property type="entry name" value="PAS domain"/>
    <property type="match status" value="1"/>
</dbReference>
<keyword evidence="7" id="KW-0067">ATP-binding</keyword>
<proteinExistence type="predicted"/>
<sequence>MEFILLLTASLIPLFITAAILFYYNSILTRALSMFLVTVSFWQADISFLYAEPLFGADTVDILFRAFRIGTIFVMPAVYYFSYLLVKEAAQSKFVQRMNRFGLIFSLIVSVLVYAVNLTDLGIAGYAHINAEKFSPSYLLPLYGALSWTFKIDVVLVFVNSIYLLIITLWLKNVRSRKFHLTLVLSSLLIFINGVLSGFFVIPLYFSSLNTIFIAMILFIGFFQMQSSQMKKMNRRLERQSGLLQSIMQINPHYLLVQDKKNRIVEVNDAFCSLFLITKKDIIGEEFSFEQLEMPESEYEGIHYLKDERGKNHLIRWEKRVLHDYYGDYYTIYFGVDVTEEKQNEQLLIASEKYKVLGDMAASVAHEIRNPLTTIRGYFQLSHEKAPKSPLQSIVIEEIDRINEVLKELLLLSKPQAQVGPAKLSDPIGIIHESKNLHLLFEAMANKQNKEIILENRLPSEQWIRMDQMHFKQVFINIVKNALEAVKEKGKVKIILDSNQSYLRVRIIDNGNGMTKERLAKIGQPYFTSKEKGTGIGLTICYKLIKDTNGEITVKSKLNHGTTVTFLLPRDRGTGSLSHQ</sequence>
<evidence type="ECO:0000256" key="4">
    <source>
        <dbReference type="ARBA" id="ARBA00022679"/>
    </source>
</evidence>
<keyword evidence="5" id="KW-0547">Nucleotide-binding</keyword>
<dbReference type="GO" id="GO:0000155">
    <property type="term" value="F:phosphorelay sensor kinase activity"/>
    <property type="evidence" value="ECO:0007669"/>
    <property type="project" value="InterPro"/>
</dbReference>
<dbReference type="PANTHER" id="PTHR43065:SF10">
    <property type="entry name" value="PEROXIDE STRESS-ACTIVATED HISTIDINE KINASE MAK3"/>
    <property type="match status" value="1"/>
</dbReference>
<dbReference type="GO" id="GO:0005524">
    <property type="term" value="F:ATP binding"/>
    <property type="evidence" value="ECO:0007669"/>
    <property type="project" value="UniProtKB-KW"/>
</dbReference>
<dbReference type="SUPFAM" id="SSF55874">
    <property type="entry name" value="ATPase domain of HSP90 chaperone/DNA topoisomerase II/histidine kinase"/>
    <property type="match status" value="1"/>
</dbReference>
<dbReference type="Gene3D" id="3.30.565.10">
    <property type="entry name" value="Histidine kinase-like ATPase, C-terminal domain"/>
    <property type="match status" value="1"/>
</dbReference>
<dbReference type="InterPro" id="IPR035965">
    <property type="entry name" value="PAS-like_dom_sf"/>
</dbReference>
<evidence type="ECO:0000259" key="10">
    <source>
        <dbReference type="PROSITE" id="PS50109"/>
    </source>
</evidence>
<gene>
    <name evidence="12" type="ORF">DFR59_107132</name>
</gene>
<keyword evidence="8" id="KW-0902">Two-component regulatory system</keyword>
<dbReference type="PROSITE" id="PS50109">
    <property type="entry name" value="HIS_KIN"/>
    <property type="match status" value="1"/>
</dbReference>
<feature type="transmembrane region" description="Helical" evidence="9">
    <location>
        <begin position="183"/>
        <end position="202"/>
    </location>
</feature>
<keyword evidence="9" id="KW-0812">Transmembrane</keyword>
<keyword evidence="4" id="KW-0808">Transferase</keyword>
<dbReference type="InterPro" id="IPR000014">
    <property type="entry name" value="PAS"/>
</dbReference>
<protein>
    <recommendedName>
        <fullName evidence="2">histidine kinase</fullName>
        <ecNumber evidence="2">2.7.13.3</ecNumber>
    </recommendedName>
</protein>
<dbReference type="PANTHER" id="PTHR43065">
    <property type="entry name" value="SENSOR HISTIDINE KINASE"/>
    <property type="match status" value="1"/>
</dbReference>
<evidence type="ECO:0000313" key="13">
    <source>
        <dbReference type="Proteomes" id="UP000255326"/>
    </source>
</evidence>
<dbReference type="SMART" id="SM00388">
    <property type="entry name" value="HisKA"/>
    <property type="match status" value="1"/>
</dbReference>
<dbReference type="AlphaFoldDB" id="A0A370GDA4"/>
<feature type="transmembrane region" description="Helical" evidence="9">
    <location>
        <begin position="148"/>
        <end position="171"/>
    </location>
</feature>
<evidence type="ECO:0000256" key="1">
    <source>
        <dbReference type="ARBA" id="ARBA00000085"/>
    </source>
</evidence>
<evidence type="ECO:0000256" key="2">
    <source>
        <dbReference type="ARBA" id="ARBA00012438"/>
    </source>
</evidence>
<dbReference type="CDD" id="cd00130">
    <property type="entry name" value="PAS"/>
    <property type="match status" value="1"/>
</dbReference>
<dbReference type="SUPFAM" id="SSF55785">
    <property type="entry name" value="PYP-like sensor domain (PAS domain)"/>
    <property type="match status" value="1"/>
</dbReference>
<keyword evidence="9" id="KW-0472">Membrane</keyword>
<comment type="caution">
    <text evidence="12">The sequence shown here is derived from an EMBL/GenBank/DDBJ whole genome shotgun (WGS) entry which is preliminary data.</text>
</comment>
<dbReference type="EMBL" id="QQAY01000007">
    <property type="protein sequence ID" value="RDI41677.1"/>
    <property type="molecule type" value="Genomic_DNA"/>
</dbReference>
<dbReference type="InterPro" id="IPR004358">
    <property type="entry name" value="Sig_transdc_His_kin-like_C"/>
</dbReference>
<feature type="transmembrane region" description="Helical" evidence="9">
    <location>
        <begin position="101"/>
        <end position="128"/>
    </location>
</feature>
<feature type="domain" description="PAS" evidence="11">
    <location>
        <begin position="240"/>
        <end position="297"/>
    </location>
</feature>
<dbReference type="Pfam" id="PF00512">
    <property type="entry name" value="HisKA"/>
    <property type="match status" value="1"/>
</dbReference>
<dbReference type="InterPro" id="IPR003661">
    <property type="entry name" value="HisK_dim/P_dom"/>
</dbReference>
<evidence type="ECO:0000259" key="11">
    <source>
        <dbReference type="PROSITE" id="PS50112"/>
    </source>
</evidence>
<dbReference type="Gene3D" id="1.10.287.130">
    <property type="match status" value="1"/>
</dbReference>
<dbReference type="InterPro" id="IPR036097">
    <property type="entry name" value="HisK_dim/P_sf"/>
</dbReference>
<name>A0A370GDA4_9BACI</name>
<evidence type="ECO:0000256" key="6">
    <source>
        <dbReference type="ARBA" id="ARBA00022777"/>
    </source>
</evidence>
<feature type="transmembrane region" description="Helical" evidence="9">
    <location>
        <begin position="62"/>
        <end position="81"/>
    </location>
</feature>
<feature type="transmembrane region" description="Helical" evidence="9">
    <location>
        <begin position="208"/>
        <end position="225"/>
    </location>
</feature>
<dbReference type="InterPro" id="IPR005467">
    <property type="entry name" value="His_kinase_dom"/>
</dbReference>
<accession>A0A370GDA4</accession>
<evidence type="ECO:0000256" key="8">
    <source>
        <dbReference type="ARBA" id="ARBA00023012"/>
    </source>
</evidence>
<dbReference type="CDD" id="cd00082">
    <property type="entry name" value="HisKA"/>
    <property type="match status" value="1"/>
</dbReference>
<keyword evidence="3" id="KW-0597">Phosphoprotein</keyword>
<dbReference type="InterPro" id="IPR003594">
    <property type="entry name" value="HATPase_dom"/>
</dbReference>
<dbReference type="Pfam" id="PF02518">
    <property type="entry name" value="HATPase_c"/>
    <property type="match status" value="1"/>
</dbReference>
<dbReference type="EC" id="2.7.13.3" evidence="2"/>
<dbReference type="SMART" id="SM00387">
    <property type="entry name" value="HATPase_c"/>
    <property type="match status" value="1"/>
</dbReference>
<dbReference type="CDD" id="cd00075">
    <property type="entry name" value="HATPase"/>
    <property type="match status" value="1"/>
</dbReference>
<dbReference type="RefSeq" id="WP_158538379.1">
    <property type="nucleotide sequence ID" value="NZ_QQAY01000007.1"/>
</dbReference>
<feature type="domain" description="Histidine kinase" evidence="10">
    <location>
        <begin position="363"/>
        <end position="572"/>
    </location>
</feature>
<dbReference type="PRINTS" id="PR00344">
    <property type="entry name" value="BCTRLSENSOR"/>
</dbReference>
<dbReference type="SUPFAM" id="SSF47384">
    <property type="entry name" value="Homodimeric domain of signal transducing histidine kinase"/>
    <property type="match status" value="1"/>
</dbReference>
<reference evidence="12 13" key="1">
    <citation type="submission" date="2018-07" db="EMBL/GenBank/DDBJ databases">
        <title>Genomic Encyclopedia of Type Strains, Phase IV (KMG-IV): sequencing the most valuable type-strain genomes for metagenomic binning, comparative biology and taxonomic classification.</title>
        <authorList>
            <person name="Goeker M."/>
        </authorList>
    </citation>
    <scope>NUCLEOTIDE SEQUENCE [LARGE SCALE GENOMIC DNA]</scope>
    <source>
        <strain evidence="12 13">DSM 25281</strain>
    </source>
</reference>
<evidence type="ECO:0000313" key="12">
    <source>
        <dbReference type="EMBL" id="RDI41677.1"/>
    </source>
</evidence>
<evidence type="ECO:0000256" key="9">
    <source>
        <dbReference type="SAM" id="Phobius"/>
    </source>
</evidence>
<keyword evidence="6" id="KW-0418">Kinase</keyword>
<feature type="transmembrane region" description="Helical" evidence="9">
    <location>
        <begin position="6"/>
        <end position="24"/>
    </location>
</feature>
<feature type="transmembrane region" description="Helical" evidence="9">
    <location>
        <begin position="31"/>
        <end position="50"/>
    </location>
</feature>
<organism evidence="12 13">
    <name type="scientific">Falsibacillus pallidus</name>
    <dbReference type="NCBI Taxonomy" id="493781"/>
    <lineage>
        <taxon>Bacteria</taxon>
        <taxon>Bacillati</taxon>
        <taxon>Bacillota</taxon>
        <taxon>Bacilli</taxon>
        <taxon>Bacillales</taxon>
        <taxon>Bacillaceae</taxon>
        <taxon>Falsibacillus</taxon>
    </lineage>
</organism>
<keyword evidence="9" id="KW-1133">Transmembrane helix</keyword>
<evidence type="ECO:0000256" key="5">
    <source>
        <dbReference type="ARBA" id="ARBA00022741"/>
    </source>
</evidence>
<evidence type="ECO:0000256" key="7">
    <source>
        <dbReference type="ARBA" id="ARBA00022840"/>
    </source>
</evidence>
<dbReference type="InterPro" id="IPR036890">
    <property type="entry name" value="HATPase_C_sf"/>
</dbReference>
<evidence type="ECO:0000256" key="3">
    <source>
        <dbReference type="ARBA" id="ARBA00022553"/>
    </source>
</evidence>
<comment type="catalytic activity">
    <reaction evidence="1">
        <text>ATP + protein L-histidine = ADP + protein N-phospho-L-histidine.</text>
        <dbReference type="EC" id="2.7.13.3"/>
    </reaction>
</comment>
<dbReference type="Proteomes" id="UP000255326">
    <property type="component" value="Unassembled WGS sequence"/>
</dbReference>
<dbReference type="OrthoDB" id="9815750at2"/>
<dbReference type="PROSITE" id="PS50112">
    <property type="entry name" value="PAS"/>
    <property type="match status" value="1"/>
</dbReference>
<keyword evidence="13" id="KW-1185">Reference proteome</keyword>